<dbReference type="InterPro" id="IPR011333">
    <property type="entry name" value="SKP1/BTB/POZ_sf"/>
</dbReference>
<name>A0A0D2DV22_9EURO</name>
<dbReference type="Proteomes" id="UP000054266">
    <property type="component" value="Unassembled WGS sequence"/>
</dbReference>
<evidence type="ECO:0000259" key="1">
    <source>
        <dbReference type="PROSITE" id="PS50097"/>
    </source>
</evidence>
<reference evidence="2 3" key="1">
    <citation type="submission" date="2015-01" db="EMBL/GenBank/DDBJ databases">
        <title>The Genome Sequence of Capronia semiimmersa CBS27337.</title>
        <authorList>
            <consortium name="The Broad Institute Genomics Platform"/>
            <person name="Cuomo C."/>
            <person name="de Hoog S."/>
            <person name="Gorbushina A."/>
            <person name="Stielow B."/>
            <person name="Teixiera M."/>
            <person name="Abouelleil A."/>
            <person name="Chapman S.B."/>
            <person name="Priest M."/>
            <person name="Young S.K."/>
            <person name="Wortman J."/>
            <person name="Nusbaum C."/>
            <person name="Birren B."/>
        </authorList>
    </citation>
    <scope>NUCLEOTIDE SEQUENCE [LARGE SCALE GENOMIC DNA]</scope>
    <source>
        <strain evidence="2 3">CBS 27337</strain>
    </source>
</reference>
<dbReference type="STRING" id="5601.A0A0D2DV22"/>
<gene>
    <name evidence="2" type="ORF">PV04_08160</name>
</gene>
<keyword evidence="3" id="KW-1185">Reference proteome</keyword>
<organism evidence="2 3">
    <name type="scientific">Phialophora macrospora</name>
    <dbReference type="NCBI Taxonomy" id="1851006"/>
    <lineage>
        <taxon>Eukaryota</taxon>
        <taxon>Fungi</taxon>
        <taxon>Dikarya</taxon>
        <taxon>Ascomycota</taxon>
        <taxon>Pezizomycotina</taxon>
        <taxon>Eurotiomycetes</taxon>
        <taxon>Chaetothyriomycetidae</taxon>
        <taxon>Chaetothyriales</taxon>
        <taxon>Herpotrichiellaceae</taxon>
        <taxon>Phialophora</taxon>
    </lineage>
</organism>
<dbReference type="HOGENOM" id="CLU_067366_0_0_1"/>
<dbReference type="Pfam" id="PF00651">
    <property type="entry name" value="BTB"/>
    <property type="match status" value="1"/>
</dbReference>
<dbReference type="Gene3D" id="3.30.710.10">
    <property type="entry name" value="Potassium Channel Kv1.1, Chain A"/>
    <property type="match status" value="1"/>
</dbReference>
<sequence>MLLGKVAPIQPPQVQHGHEVVKIVVGCQQEEFTIHKNLICAASEFVQAALNSNFIEGAKQRFILPEEDPQVFQMVYDWLYSGRVADGVTTYLKKEEVCSGDIFWWKVYHMGDRLIMDRLRVLAIAKLQHFFTTRKPFVPSKQFIEELFDNAKLPGLETYMVHHVVFWLEQSSEVSVWSNLADAHMRFGQALAKAVMLARGNYPVHPHAHTGGSCEGDGSLSPWKIVGVPGEPGKHTGGGGHEVRAKHMARGEVIELEDDGMSEHAEEEQVFARG</sequence>
<dbReference type="EMBL" id="KN846960">
    <property type="protein sequence ID" value="KIW65947.1"/>
    <property type="molecule type" value="Genomic_DNA"/>
</dbReference>
<evidence type="ECO:0000313" key="3">
    <source>
        <dbReference type="Proteomes" id="UP000054266"/>
    </source>
</evidence>
<proteinExistence type="predicted"/>
<dbReference type="PANTHER" id="PTHR47843">
    <property type="entry name" value="BTB DOMAIN-CONTAINING PROTEIN-RELATED"/>
    <property type="match status" value="1"/>
</dbReference>
<dbReference type="CDD" id="cd18186">
    <property type="entry name" value="BTB_POZ_ZBTB_KLHL-like"/>
    <property type="match status" value="1"/>
</dbReference>
<dbReference type="SUPFAM" id="SSF54695">
    <property type="entry name" value="POZ domain"/>
    <property type="match status" value="1"/>
</dbReference>
<feature type="domain" description="BTB" evidence="1">
    <location>
        <begin position="19"/>
        <end position="84"/>
    </location>
</feature>
<accession>A0A0D2DV22</accession>
<dbReference type="InterPro" id="IPR000210">
    <property type="entry name" value="BTB/POZ_dom"/>
</dbReference>
<evidence type="ECO:0000313" key="2">
    <source>
        <dbReference type="EMBL" id="KIW65947.1"/>
    </source>
</evidence>
<protein>
    <recommendedName>
        <fullName evidence="1">BTB domain-containing protein</fullName>
    </recommendedName>
</protein>
<dbReference type="AlphaFoldDB" id="A0A0D2DV22"/>
<dbReference type="PROSITE" id="PS50097">
    <property type="entry name" value="BTB"/>
    <property type="match status" value="1"/>
</dbReference>